<dbReference type="EMBL" id="PYDT01000004">
    <property type="protein sequence ID" value="THU61974.1"/>
    <property type="molecule type" value="Genomic_DNA"/>
</dbReference>
<evidence type="ECO:0000313" key="3">
    <source>
        <dbReference type="Proteomes" id="UP000317650"/>
    </source>
</evidence>
<feature type="region of interest" description="Disordered" evidence="1">
    <location>
        <begin position="80"/>
        <end position="103"/>
    </location>
</feature>
<dbReference type="Proteomes" id="UP000317650">
    <property type="component" value="Chromosome 1"/>
</dbReference>
<dbReference type="InterPro" id="IPR012438">
    <property type="entry name" value="DUF1639"/>
</dbReference>
<organism evidence="2 3">
    <name type="scientific">Musa balbisiana</name>
    <name type="common">Banana</name>
    <dbReference type="NCBI Taxonomy" id="52838"/>
    <lineage>
        <taxon>Eukaryota</taxon>
        <taxon>Viridiplantae</taxon>
        <taxon>Streptophyta</taxon>
        <taxon>Embryophyta</taxon>
        <taxon>Tracheophyta</taxon>
        <taxon>Spermatophyta</taxon>
        <taxon>Magnoliopsida</taxon>
        <taxon>Liliopsida</taxon>
        <taxon>Zingiberales</taxon>
        <taxon>Musaceae</taxon>
        <taxon>Musa</taxon>
    </lineage>
</organism>
<keyword evidence="3" id="KW-1185">Reference proteome</keyword>
<reference evidence="2 3" key="1">
    <citation type="journal article" date="2019" name="Nat. Plants">
        <title>Genome sequencing of Musa balbisiana reveals subgenome evolution and function divergence in polyploid bananas.</title>
        <authorList>
            <person name="Yao X."/>
        </authorList>
    </citation>
    <scope>NUCLEOTIDE SEQUENCE [LARGE SCALE GENOMIC DNA]</scope>
    <source>
        <strain evidence="3">cv. DH-PKW</strain>
        <tissue evidence="2">Leaves</tissue>
    </source>
</reference>
<protein>
    <submittedName>
        <fullName evidence="2">Uncharacterized protein</fullName>
    </submittedName>
</protein>
<evidence type="ECO:0000313" key="2">
    <source>
        <dbReference type="EMBL" id="THU61974.1"/>
    </source>
</evidence>
<comment type="caution">
    <text evidence="2">The sequence shown here is derived from an EMBL/GenBank/DDBJ whole genome shotgun (WGS) entry which is preliminary data.</text>
</comment>
<dbReference type="PANTHER" id="PTHR33130:SF45">
    <property type="entry name" value="OS05G0541700 PROTEIN"/>
    <property type="match status" value="1"/>
</dbReference>
<accession>A0A4S8JKR8</accession>
<gene>
    <name evidence="2" type="ORF">C4D60_Mb01t00260</name>
</gene>
<sequence>MHHRSTCISCQEGCWRASLASASRLNTPSSLSLSLSHGTTVIAPHIAIPQPSPRISRQQSGRDNRLSNNLEATEAAAIRGKRGVTSPETERERGVEAGGSASMDGAQKAAAAWPKLALSLTNKEKEEDFLVFKGSKLPQRPKKRAKLLQRTINFLTLNSFAHFLKKLVSPGAWLCDLTLDRYEVREKKISKKEVEQVTYASNQTAWKP</sequence>
<dbReference type="AlphaFoldDB" id="A0A4S8JKR8"/>
<proteinExistence type="predicted"/>
<name>A0A4S8JKR8_MUSBA</name>
<evidence type="ECO:0000256" key="1">
    <source>
        <dbReference type="SAM" id="MobiDB-lite"/>
    </source>
</evidence>
<dbReference type="PANTHER" id="PTHR33130">
    <property type="entry name" value="PUTATIVE (DUF1639)-RELATED"/>
    <property type="match status" value="1"/>
</dbReference>
<dbReference type="Pfam" id="PF07797">
    <property type="entry name" value="DUF1639"/>
    <property type="match status" value="1"/>
</dbReference>